<evidence type="ECO:0000256" key="4">
    <source>
        <dbReference type="ARBA" id="ARBA00023157"/>
    </source>
</evidence>
<dbReference type="InterPro" id="IPR023205">
    <property type="entry name" value="DsbA/DsbL"/>
</dbReference>
<dbReference type="Pfam" id="PF01323">
    <property type="entry name" value="DSBA"/>
    <property type="match status" value="1"/>
</dbReference>
<dbReference type="SUPFAM" id="SSF52833">
    <property type="entry name" value="Thioredoxin-like"/>
    <property type="match status" value="1"/>
</dbReference>
<dbReference type="InterPro" id="IPR001853">
    <property type="entry name" value="DSBA-like_thioredoxin_dom"/>
</dbReference>
<comment type="similarity">
    <text evidence="1">Belongs to the thioredoxin family. DsbA subfamily.</text>
</comment>
<dbReference type="CDD" id="cd03019">
    <property type="entry name" value="DsbA_DsbA"/>
    <property type="match status" value="1"/>
</dbReference>
<dbReference type="GO" id="GO:0016491">
    <property type="term" value="F:oxidoreductase activity"/>
    <property type="evidence" value="ECO:0007669"/>
    <property type="project" value="InterPro"/>
</dbReference>
<evidence type="ECO:0000256" key="2">
    <source>
        <dbReference type="ARBA" id="ARBA00013831"/>
    </source>
</evidence>
<gene>
    <name evidence="7" type="ORF">METZ01_LOCUS260670</name>
</gene>
<evidence type="ECO:0000259" key="6">
    <source>
        <dbReference type="Pfam" id="PF01323"/>
    </source>
</evidence>
<evidence type="ECO:0000313" key="7">
    <source>
        <dbReference type="EMBL" id="SVC07816.1"/>
    </source>
</evidence>
<keyword evidence="3" id="KW-0732">Signal</keyword>
<evidence type="ECO:0000256" key="5">
    <source>
        <dbReference type="ARBA" id="ARBA00023284"/>
    </source>
</evidence>
<dbReference type="PANTHER" id="PTHR35891:SF3">
    <property type="entry name" value="THIOL:DISULFIDE INTERCHANGE PROTEIN DSBL"/>
    <property type="match status" value="1"/>
</dbReference>
<dbReference type="PANTHER" id="PTHR35891">
    <property type="entry name" value="THIOL:DISULFIDE INTERCHANGE PROTEIN DSBA"/>
    <property type="match status" value="1"/>
</dbReference>
<evidence type="ECO:0000256" key="1">
    <source>
        <dbReference type="ARBA" id="ARBA00005791"/>
    </source>
</evidence>
<proteinExistence type="inferred from homology"/>
<dbReference type="InterPro" id="IPR050824">
    <property type="entry name" value="Thiol_disulfide_DsbA"/>
</dbReference>
<reference evidence="7" key="1">
    <citation type="submission" date="2018-05" db="EMBL/GenBank/DDBJ databases">
        <authorList>
            <person name="Lanie J.A."/>
            <person name="Ng W.-L."/>
            <person name="Kazmierczak K.M."/>
            <person name="Andrzejewski T.M."/>
            <person name="Davidsen T.M."/>
            <person name="Wayne K.J."/>
            <person name="Tettelin H."/>
            <person name="Glass J.I."/>
            <person name="Rusch D."/>
            <person name="Podicherti R."/>
            <person name="Tsui H.-C.T."/>
            <person name="Winkler M.E."/>
        </authorList>
    </citation>
    <scope>NUCLEOTIDE SEQUENCE</scope>
</reference>
<protein>
    <recommendedName>
        <fullName evidence="2">Thiol:disulfide interchange protein DsbA</fullName>
    </recommendedName>
</protein>
<keyword evidence="5" id="KW-0676">Redox-active center</keyword>
<dbReference type="EMBL" id="UINC01072290">
    <property type="protein sequence ID" value="SVC07816.1"/>
    <property type="molecule type" value="Genomic_DNA"/>
</dbReference>
<dbReference type="AlphaFoldDB" id="A0A382J7D0"/>
<dbReference type="InterPro" id="IPR036249">
    <property type="entry name" value="Thioredoxin-like_sf"/>
</dbReference>
<name>A0A382J7D0_9ZZZZ</name>
<dbReference type="PIRSF" id="PIRSF001488">
    <property type="entry name" value="Tdi_protein"/>
    <property type="match status" value="1"/>
</dbReference>
<sequence>MGSFANAQEFELGANYHRLNEAQPVHTGDKIEVLELFWYRCPHCYRLEPYLKQWLNSKPESVEYVRMPAVLNKSWAFDARAYYTFVALDLVEKLHEPYFDAIHKDRKRILTVEQLADWASEHDVDRNAILDTFTSFGVDSMLAHAMDMTPRYETDGVPTIIVDGKYRSKVSMAGGHNELMDLINHLTAVAKDERGE</sequence>
<accession>A0A382J7D0</accession>
<keyword evidence="4" id="KW-1015">Disulfide bond</keyword>
<dbReference type="Gene3D" id="3.40.30.10">
    <property type="entry name" value="Glutaredoxin"/>
    <property type="match status" value="1"/>
</dbReference>
<organism evidence="7">
    <name type="scientific">marine metagenome</name>
    <dbReference type="NCBI Taxonomy" id="408172"/>
    <lineage>
        <taxon>unclassified sequences</taxon>
        <taxon>metagenomes</taxon>
        <taxon>ecological metagenomes</taxon>
    </lineage>
</organism>
<feature type="domain" description="DSBA-like thioredoxin" evidence="6">
    <location>
        <begin position="79"/>
        <end position="175"/>
    </location>
</feature>
<evidence type="ECO:0000256" key="3">
    <source>
        <dbReference type="ARBA" id="ARBA00022729"/>
    </source>
</evidence>